<gene>
    <name evidence="12" type="primary">Mo01760</name>
    <name evidence="12" type="ORF">E5Q_01760</name>
</gene>
<name>G7DX08_MIXOS</name>
<proteinExistence type="inferred from homology"/>
<dbReference type="eggNOG" id="ENOG502S0S1">
    <property type="taxonomic scope" value="Eukaryota"/>
</dbReference>
<reference evidence="12 13" key="1">
    <citation type="journal article" date="2011" name="J. Gen. Appl. Microbiol.">
        <title>Draft genome sequencing of the enigmatic basidiomycete Mixia osmundae.</title>
        <authorList>
            <person name="Nishida H."/>
            <person name="Nagatsuka Y."/>
            <person name="Sugiyama J."/>
        </authorList>
    </citation>
    <scope>NUCLEOTIDE SEQUENCE [LARGE SCALE GENOMIC DNA]</scope>
    <source>
        <strain evidence="13">CBS 9802 / IAM 14324 / JCM 22182 / KY 12970</strain>
    </source>
</reference>
<keyword evidence="5 10" id="KW-0964">Secreted</keyword>
<comment type="cofactor">
    <cofactor evidence="2 10">
        <name>Ca(2+)</name>
        <dbReference type="ChEBI" id="CHEBI:29108"/>
    </cofactor>
</comment>
<evidence type="ECO:0000256" key="9">
    <source>
        <dbReference type="ARBA" id="ARBA00025679"/>
    </source>
</evidence>
<evidence type="ECO:0000256" key="8">
    <source>
        <dbReference type="ARBA" id="ARBA00023239"/>
    </source>
</evidence>
<dbReference type="InParanoid" id="G7DX08"/>
<evidence type="ECO:0000256" key="4">
    <source>
        <dbReference type="ARBA" id="ARBA00006463"/>
    </source>
</evidence>
<dbReference type="SUPFAM" id="SSF51126">
    <property type="entry name" value="Pectin lyase-like"/>
    <property type="match status" value="1"/>
</dbReference>
<dbReference type="AlphaFoldDB" id="G7DX08"/>
<comment type="similarity">
    <text evidence="4 10">Belongs to the polysaccharide lyase 3 family.</text>
</comment>
<sequence length="388" mass="40493">MKYLPLLSLAGLATARHHAHHRRSPQRSGMLPSGLNGNKLAALPSSCMRPPVVGSTIIVPEMQPIVVKSGEVFDGKNQMYQYANSACNINVEVKGLNAAPFVIQPGGTLMNVHLGLSQEQIHCMGSCNITNVHAHQLCDETVSLQGDGTSYITSSSFSHGANKGIQVDGDQTVYVNNVCFDDLNIGIATCGNCRKENAVTKGRHFVLKNIIANDVHQVSTCNENYHDTVTITGLTGNYRSSCDSFIGNSVGAQPKKIGIDMASSCCLISNLNSQHSRGPSTPFAGHLGGGQQPVTPDDSPSTITPVTNTPPTQTASPATKIPPTQSGKQSGTTPPKQPSAPAGKTPPTRSGKPGGGSPPTQPIAPTGTTPTTQAGKQQPSQGDGDNCD</sequence>
<accession>G7DX08</accession>
<dbReference type="Gene3D" id="2.160.20.10">
    <property type="entry name" value="Single-stranded right-handed beta-helix, Pectin lyase-like"/>
    <property type="match status" value="1"/>
</dbReference>
<dbReference type="STRING" id="764103.G7DX08"/>
<dbReference type="OrthoDB" id="441042at2759"/>
<dbReference type="InterPro" id="IPR012334">
    <property type="entry name" value="Pectin_lyas_fold"/>
</dbReference>
<evidence type="ECO:0000313" key="12">
    <source>
        <dbReference type="EMBL" id="GAA95105.1"/>
    </source>
</evidence>
<evidence type="ECO:0000256" key="2">
    <source>
        <dbReference type="ARBA" id="ARBA00001913"/>
    </source>
</evidence>
<dbReference type="InterPro" id="IPR011050">
    <property type="entry name" value="Pectin_lyase_fold/virulence"/>
</dbReference>
<dbReference type="HOGENOM" id="CLU_711908_0_0_1"/>
<dbReference type="GO" id="GO:0030570">
    <property type="term" value="F:pectate lyase activity"/>
    <property type="evidence" value="ECO:0007669"/>
    <property type="project" value="UniProtKB-UniRule"/>
</dbReference>
<dbReference type="PANTHER" id="PTHR33407">
    <property type="entry name" value="PECTATE LYASE F-RELATED"/>
    <property type="match status" value="1"/>
</dbReference>
<keyword evidence="13" id="KW-1185">Reference proteome</keyword>
<evidence type="ECO:0000256" key="5">
    <source>
        <dbReference type="ARBA" id="ARBA00022525"/>
    </source>
</evidence>
<dbReference type="Proteomes" id="UP000009131">
    <property type="component" value="Unassembled WGS sequence"/>
</dbReference>
<keyword evidence="7 10" id="KW-0106">Calcium</keyword>
<dbReference type="Pfam" id="PF03211">
    <property type="entry name" value="Pectate_lyase"/>
    <property type="match status" value="1"/>
</dbReference>
<comment type="caution">
    <text evidence="12">The sequence shown here is derived from an EMBL/GenBank/DDBJ whole genome shotgun (WGS) entry which is preliminary data.</text>
</comment>
<dbReference type="EC" id="4.2.2.2" evidence="10"/>
<evidence type="ECO:0000256" key="11">
    <source>
        <dbReference type="SAM" id="MobiDB-lite"/>
    </source>
</evidence>
<evidence type="ECO:0000256" key="6">
    <source>
        <dbReference type="ARBA" id="ARBA00022729"/>
    </source>
</evidence>
<feature type="compositionally biased region" description="Polar residues" evidence="11">
    <location>
        <begin position="292"/>
        <end position="334"/>
    </location>
</feature>
<evidence type="ECO:0000313" key="13">
    <source>
        <dbReference type="Proteomes" id="UP000009131"/>
    </source>
</evidence>
<comment type="function">
    <text evidence="9 10">Pectinolytic enzyme consist of four classes of enzymes: pectin lyase, polygalacturonase, pectin methylesterase and rhamnogalacturonase. Among pectinolytic enzymes, pectin lyase is the most important in depolymerization of pectin, since it cleaves internal glycosidic bonds of highly methylated pectins. Favors pectate, the anion, over pectin, the methyl ester.</text>
</comment>
<reference evidence="12 13" key="2">
    <citation type="journal article" date="2012" name="Open Biol.">
        <title>Characteristics of nucleosomes and linker DNA regions on the genome of the basidiomycete Mixia osmundae revealed by mono- and dinucleosome mapping.</title>
        <authorList>
            <person name="Nishida H."/>
            <person name="Kondo S."/>
            <person name="Matsumoto T."/>
            <person name="Suzuki Y."/>
            <person name="Yoshikawa H."/>
            <person name="Taylor T.D."/>
            <person name="Sugiyama J."/>
        </authorList>
    </citation>
    <scope>NUCLEOTIDE SEQUENCE [LARGE SCALE GENOMIC DNA]</scope>
    <source>
        <strain evidence="13">CBS 9802 / IAM 14324 / JCM 22182 / KY 12970</strain>
    </source>
</reference>
<comment type="subcellular location">
    <subcellularLocation>
        <location evidence="3 10">Secreted</location>
    </subcellularLocation>
</comment>
<dbReference type="GO" id="GO:0045490">
    <property type="term" value="P:pectin catabolic process"/>
    <property type="evidence" value="ECO:0007669"/>
    <property type="project" value="TreeGrafter"/>
</dbReference>
<dbReference type="RefSeq" id="XP_014566658.1">
    <property type="nucleotide sequence ID" value="XM_014711172.1"/>
</dbReference>
<dbReference type="OMA" id="CITFEGV"/>
<feature type="region of interest" description="Disordered" evidence="11">
    <location>
        <begin position="276"/>
        <end position="388"/>
    </location>
</feature>
<dbReference type="InterPro" id="IPR004898">
    <property type="entry name" value="Pectate_lyase_PlyH/PlyE-like"/>
</dbReference>
<dbReference type="PANTHER" id="PTHR33407:SF9">
    <property type="entry name" value="PECTATE LYASE F-RELATED"/>
    <property type="match status" value="1"/>
</dbReference>
<keyword evidence="8 10" id="KW-0456">Lyase</keyword>
<organism evidence="12 13">
    <name type="scientific">Mixia osmundae (strain CBS 9802 / IAM 14324 / JCM 22182 / KY 12970)</name>
    <dbReference type="NCBI Taxonomy" id="764103"/>
    <lineage>
        <taxon>Eukaryota</taxon>
        <taxon>Fungi</taxon>
        <taxon>Dikarya</taxon>
        <taxon>Basidiomycota</taxon>
        <taxon>Pucciniomycotina</taxon>
        <taxon>Mixiomycetes</taxon>
        <taxon>Mixiales</taxon>
        <taxon>Mixiaceae</taxon>
        <taxon>Mixia</taxon>
    </lineage>
</organism>
<comment type="catalytic activity">
    <reaction evidence="1 10">
        <text>Eliminative cleavage of (1-&gt;4)-alpha-D-galacturonan to give oligosaccharides with 4-deoxy-alpha-D-galact-4-enuronosyl groups at their non-reducing ends.</text>
        <dbReference type="EC" id="4.2.2.2"/>
    </reaction>
</comment>
<dbReference type="GO" id="GO:0005576">
    <property type="term" value="C:extracellular region"/>
    <property type="evidence" value="ECO:0007669"/>
    <property type="project" value="UniProtKB-SubCell"/>
</dbReference>
<evidence type="ECO:0000256" key="7">
    <source>
        <dbReference type="ARBA" id="ARBA00022837"/>
    </source>
</evidence>
<feature type="compositionally biased region" description="Low complexity" evidence="11">
    <location>
        <begin position="363"/>
        <end position="379"/>
    </location>
</feature>
<keyword evidence="6" id="KW-0732">Signal</keyword>
<dbReference type="EMBL" id="BABT02000054">
    <property type="protein sequence ID" value="GAA95105.1"/>
    <property type="molecule type" value="Genomic_DNA"/>
</dbReference>
<protein>
    <recommendedName>
        <fullName evidence="10">Pectate lyase</fullName>
        <ecNumber evidence="10">4.2.2.2</ecNumber>
    </recommendedName>
</protein>
<evidence type="ECO:0000256" key="10">
    <source>
        <dbReference type="RuleBase" id="RU367009"/>
    </source>
</evidence>
<evidence type="ECO:0000256" key="3">
    <source>
        <dbReference type="ARBA" id="ARBA00004613"/>
    </source>
</evidence>
<evidence type="ECO:0000256" key="1">
    <source>
        <dbReference type="ARBA" id="ARBA00000695"/>
    </source>
</evidence>